<evidence type="ECO:0000313" key="3">
    <source>
        <dbReference type="Proteomes" id="UP000182894"/>
    </source>
</evidence>
<gene>
    <name evidence="2" type="ORF">SAMN05216605_12372</name>
</gene>
<dbReference type="Proteomes" id="UP000182894">
    <property type="component" value="Unassembled WGS sequence"/>
</dbReference>
<feature type="region of interest" description="Disordered" evidence="1">
    <location>
        <begin position="219"/>
        <end position="249"/>
    </location>
</feature>
<accession>A0A1G8RVT2</accession>
<protein>
    <submittedName>
        <fullName evidence="2">Uncharacterized protein</fullName>
    </submittedName>
</protein>
<name>A0A1G8RVT2_9PSED</name>
<dbReference type="OrthoDB" id="6833871at2"/>
<dbReference type="RefSeq" id="WP_074758650.1">
    <property type="nucleotide sequence ID" value="NZ_FNCO01000023.1"/>
</dbReference>
<feature type="compositionally biased region" description="Polar residues" evidence="1">
    <location>
        <begin position="223"/>
        <end position="233"/>
    </location>
</feature>
<evidence type="ECO:0000256" key="1">
    <source>
        <dbReference type="SAM" id="MobiDB-lite"/>
    </source>
</evidence>
<dbReference type="AlphaFoldDB" id="A0A1G8RVT2"/>
<sequence>MAVEQIQALETAKPPRLAENTTVDSSSSKPSGPPSTFELLCERYISATDRSPAFVNRIAFEMNRDERVRKICRVNLKKHHCDMDDFEDVLQRVLEVFFKSMLAKTVDADAVYAVVYAVASNVSREVYRDRQKMVANHRSIEDMLEMGEELEQATLAEQVEEDHDRDIDTEAAKRKMAAALQRVINGEQIVANSGIFHMDQDPMVSMKKTQPMSDIDVEPAAATQRQTGNSSPAQKRPRAGSRAELSSDQSELVKIGEELGLRNQDYAFALGIGLPRLSSYIYGRTASVPAEVMKKARDLRAEEPHMTSRLDRFKRPMSAILKEWEERLQTTGDEQMAKLLGVTKMTIYRWRNDDTKPDITALGRYEQWIDDFQSRIEKAVEQRLADERS</sequence>
<dbReference type="EMBL" id="FNCO01000023">
    <property type="protein sequence ID" value="SDJ21036.1"/>
    <property type="molecule type" value="Genomic_DNA"/>
</dbReference>
<reference evidence="3" key="1">
    <citation type="submission" date="2016-10" db="EMBL/GenBank/DDBJ databases">
        <authorList>
            <person name="Varghese N."/>
            <person name="Submissions S."/>
        </authorList>
    </citation>
    <scope>NUCLEOTIDE SEQUENCE [LARGE SCALE GENOMIC DNA]</scope>
    <source>
        <strain evidence="3">ATCC 700689</strain>
    </source>
</reference>
<keyword evidence="3" id="KW-1185">Reference proteome</keyword>
<organism evidence="2 3">
    <name type="scientific">Pseudomonas abietaniphila</name>
    <dbReference type="NCBI Taxonomy" id="89065"/>
    <lineage>
        <taxon>Bacteria</taxon>
        <taxon>Pseudomonadati</taxon>
        <taxon>Pseudomonadota</taxon>
        <taxon>Gammaproteobacteria</taxon>
        <taxon>Pseudomonadales</taxon>
        <taxon>Pseudomonadaceae</taxon>
        <taxon>Pseudomonas</taxon>
    </lineage>
</organism>
<evidence type="ECO:0000313" key="2">
    <source>
        <dbReference type="EMBL" id="SDJ21036.1"/>
    </source>
</evidence>
<proteinExistence type="predicted"/>
<feature type="region of interest" description="Disordered" evidence="1">
    <location>
        <begin position="1"/>
        <end position="35"/>
    </location>
</feature>